<dbReference type="RefSeq" id="XP_039135133.1">
    <property type="nucleotide sequence ID" value="XM_039279199.1"/>
</dbReference>
<evidence type="ECO:0000313" key="1">
    <source>
        <dbReference type="Proteomes" id="UP001515500"/>
    </source>
</evidence>
<reference evidence="2" key="1">
    <citation type="submission" date="2025-08" db="UniProtKB">
        <authorList>
            <consortium name="RefSeq"/>
        </authorList>
    </citation>
    <scope>IDENTIFICATION</scope>
</reference>
<proteinExistence type="predicted"/>
<dbReference type="Proteomes" id="UP001515500">
    <property type="component" value="Chromosome 11"/>
</dbReference>
<organism evidence="1 2">
    <name type="scientific">Dioscorea cayennensis subsp. rotundata</name>
    <name type="common">White Guinea yam</name>
    <name type="synonym">Dioscorea rotundata</name>
    <dbReference type="NCBI Taxonomy" id="55577"/>
    <lineage>
        <taxon>Eukaryota</taxon>
        <taxon>Viridiplantae</taxon>
        <taxon>Streptophyta</taxon>
        <taxon>Embryophyta</taxon>
        <taxon>Tracheophyta</taxon>
        <taxon>Spermatophyta</taxon>
        <taxon>Magnoliopsida</taxon>
        <taxon>Liliopsida</taxon>
        <taxon>Dioscoreales</taxon>
        <taxon>Dioscoreaceae</taxon>
        <taxon>Dioscorea</taxon>
    </lineage>
</organism>
<dbReference type="AlphaFoldDB" id="A0AB40C7P7"/>
<gene>
    <name evidence="2" type="primary">LOC120272376</name>
</gene>
<keyword evidence="1" id="KW-1185">Reference proteome</keyword>
<accession>A0AB40C7P7</accession>
<name>A0AB40C7P7_DIOCR</name>
<evidence type="ECO:0000313" key="2">
    <source>
        <dbReference type="RefSeq" id="XP_039135133.1"/>
    </source>
</evidence>
<protein>
    <submittedName>
        <fullName evidence="2">Kinesin-like protein KIN-7D, mitochondrial</fullName>
    </submittedName>
</protein>
<dbReference type="GeneID" id="120272376"/>
<sequence length="116" mass="12994">MNDEIVEELNEAARSGEVDSISVTVRFRPLSEGEFQQGDNIAWYADGDKVVRNEYNPATTYAVRWPKFCFCSSNPMLKFLRGSPIILKIIIVQVLDRSNPSQNSIAVVLLLSIPSC</sequence>